<feature type="compositionally biased region" description="Low complexity" evidence="16">
    <location>
        <begin position="598"/>
        <end position="619"/>
    </location>
</feature>
<feature type="region of interest" description="Disordered" evidence="16">
    <location>
        <begin position="808"/>
        <end position="910"/>
    </location>
</feature>
<keyword evidence="11" id="KW-0832">Ubl conjugation</keyword>
<keyword evidence="13" id="KW-0238">DNA-binding</keyword>
<evidence type="ECO:0000256" key="16">
    <source>
        <dbReference type="SAM" id="MobiDB-lite"/>
    </source>
</evidence>
<dbReference type="Proteomes" id="UP001586593">
    <property type="component" value="Unassembled WGS sequence"/>
</dbReference>
<sequence>MSEVQSRPAAARGRSSGRGGRGGGYSTRGATRPSKPTAATNGDSKHDADSSLPTLEDEGEIGELKQKYGNKIGPIKELFSDWSDIDILYALQETDGDENLVVTRIVDGTISQWGEVSKQKKERSRVKAKNEGSGVSGTTDSGNPRSVRSGRNAQEGAGRTRGRAIDRAGRGGRGKTAPATTHGARNKETQPLSVPTEESSAWETSKPTDRATAWDDAKKSTSAADSGLTPATQTPPAAAKPDNTQKTWASMLRQSTATKPAPKPKESPAPKPAESSTTPVSVAGHTGTEPEPSAPQKPAEQHEPTPAETPAAAVPDVALPPPKDPLTESNLEHVADVSHPPATETARTEAADSWSPKPSAVPTPLSVSQQQQQAARTPISGHAATALKATERNTIRTPSFQRRVLDQEEAVRMPANRDQVERAAVQFGAFSLNGPVDEDIDGDREEPETRAQPPDDSPIAHPRASLPPTQPAPTSTPEAFSQKPVTTTLPPSGPAAAQAAVQNTQQFGRFGQIAPQEPSAFSSQKPFDTFGQQPSVAASAQSQFDTGFASQPQQAQVQPQQQPVSGPPGGAFTSAPSDFSNYYTADQQNRTPYNYYNQQFGQQQQQQQQQPQQTTQGQQEPLASQPQQRPFGGYNAPQADNLSQYPQSGIHHAQGRYGSGAGIDVQTSGNTTPNPVVSQAPQQAGQTAQAQSHGQQPHDFPYSHPYFASPYYAAYMNQFQGGYNQASYGGPYGKGSLYGQPHQYGMSPQGPYGHASSPAGAFGQSSLHRADSGVGAGIGDYGRVGSAQSGSQPGLGGAGFGGVHEAFGRGSSGYQSHTAGQPFSGPAAQQGNPPSAGDELKPFGDSSKAGAGPSPSLGTAARPGSAAANAPAQSGLPPQPSNQQGGLGMSGYGGYPSHLQGHGLHGNQSAAGGYGMSASGGQGHSSTPYGGYSGQGFGGSYYGNQPRGWGGNYH</sequence>
<feature type="compositionally biased region" description="Polar residues" evidence="16">
    <location>
        <begin position="574"/>
        <end position="597"/>
    </location>
</feature>
<dbReference type="InterPro" id="IPR041803">
    <property type="entry name" value="DEF1_CUE"/>
</dbReference>
<feature type="compositionally biased region" description="Polar residues" evidence="16">
    <location>
        <begin position="189"/>
        <end position="205"/>
    </location>
</feature>
<evidence type="ECO:0000256" key="13">
    <source>
        <dbReference type="ARBA" id="ARBA00023125"/>
    </source>
</evidence>
<keyword evidence="7" id="KW-0963">Cytoplasm</keyword>
<feature type="region of interest" description="Disordered" evidence="16">
    <location>
        <begin position="740"/>
        <end position="768"/>
    </location>
</feature>
<feature type="region of interest" description="Disordered" evidence="16">
    <location>
        <begin position="111"/>
        <end position="401"/>
    </location>
</feature>
<reference evidence="17 18" key="1">
    <citation type="journal article" date="2024" name="Commun. Biol.">
        <title>Comparative genomic analysis of thermophilic fungi reveals convergent evolutionary adaptations and gene losses.</title>
        <authorList>
            <person name="Steindorff A.S."/>
            <person name="Aguilar-Pontes M.V."/>
            <person name="Robinson A.J."/>
            <person name="Andreopoulos B."/>
            <person name="LaButti K."/>
            <person name="Kuo A."/>
            <person name="Mondo S."/>
            <person name="Riley R."/>
            <person name="Otillar R."/>
            <person name="Haridas S."/>
            <person name="Lipzen A."/>
            <person name="Grimwood J."/>
            <person name="Schmutz J."/>
            <person name="Clum A."/>
            <person name="Reid I.D."/>
            <person name="Moisan M.C."/>
            <person name="Butler G."/>
            <person name="Nguyen T.T.M."/>
            <person name="Dewar K."/>
            <person name="Conant G."/>
            <person name="Drula E."/>
            <person name="Henrissat B."/>
            <person name="Hansel C."/>
            <person name="Singer S."/>
            <person name="Hutchinson M.I."/>
            <person name="de Vries R.P."/>
            <person name="Natvig D.O."/>
            <person name="Powell A.J."/>
            <person name="Tsang A."/>
            <person name="Grigoriev I.V."/>
        </authorList>
    </citation>
    <scope>NUCLEOTIDE SEQUENCE [LARGE SCALE GENOMIC DNA]</scope>
    <source>
        <strain evidence="17 18">ATCC 24622</strain>
    </source>
</reference>
<keyword evidence="10" id="KW-0833">Ubl conjugation pathway</keyword>
<evidence type="ECO:0000256" key="10">
    <source>
        <dbReference type="ARBA" id="ARBA00022786"/>
    </source>
</evidence>
<keyword evidence="6" id="KW-0158">Chromosome</keyword>
<keyword evidence="8" id="KW-0597">Phosphoprotein</keyword>
<evidence type="ECO:0000256" key="4">
    <source>
        <dbReference type="ARBA" id="ARBA00005491"/>
    </source>
</evidence>
<accession>A0ABR3X8P7</accession>
<feature type="compositionally biased region" description="Gly residues" evidence="16">
    <location>
        <begin position="885"/>
        <end position="894"/>
    </location>
</feature>
<proteinExistence type="inferred from homology"/>
<feature type="compositionally biased region" description="Low complexity" evidence="16">
    <location>
        <begin position="229"/>
        <end position="241"/>
    </location>
</feature>
<feature type="compositionally biased region" description="Gly residues" evidence="16">
    <location>
        <begin position="16"/>
        <end position="26"/>
    </location>
</feature>
<feature type="compositionally biased region" description="Polar residues" evidence="16">
    <location>
        <begin position="665"/>
        <end position="677"/>
    </location>
</feature>
<evidence type="ECO:0000256" key="5">
    <source>
        <dbReference type="ARBA" id="ARBA00020536"/>
    </source>
</evidence>
<name>A0ABR3X8P7_9PEZI</name>
<feature type="compositionally biased region" description="Low complexity" evidence="16">
    <location>
        <begin position="306"/>
        <end position="317"/>
    </location>
</feature>
<feature type="compositionally biased region" description="Polar residues" evidence="16">
    <location>
        <begin position="472"/>
        <end position="490"/>
    </location>
</feature>
<feature type="compositionally biased region" description="Low complexity" evidence="16">
    <location>
        <begin position="1"/>
        <end position="14"/>
    </location>
</feature>
<feature type="compositionally biased region" description="Polar residues" evidence="16">
    <location>
        <begin position="638"/>
        <end position="647"/>
    </location>
</feature>
<feature type="compositionally biased region" description="Low complexity" evidence="16">
    <location>
        <begin position="678"/>
        <end position="697"/>
    </location>
</feature>
<feature type="region of interest" description="Disordered" evidence="16">
    <location>
        <begin position="426"/>
        <end position="702"/>
    </location>
</feature>
<feature type="compositionally biased region" description="Polar residues" evidence="16">
    <location>
        <begin position="812"/>
        <end position="833"/>
    </location>
</feature>
<evidence type="ECO:0000256" key="11">
    <source>
        <dbReference type="ARBA" id="ARBA00022843"/>
    </source>
</evidence>
<evidence type="ECO:0000256" key="6">
    <source>
        <dbReference type="ARBA" id="ARBA00022454"/>
    </source>
</evidence>
<organism evidence="17 18">
    <name type="scientific">Phialemonium thermophilum</name>
    <dbReference type="NCBI Taxonomy" id="223376"/>
    <lineage>
        <taxon>Eukaryota</taxon>
        <taxon>Fungi</taxon>
        <taxon>Dikarya</taxon>
        <taxon>Ascomycota</taxon>
        <taxon>Pezizomycotina</taxon>
        <taxon>Sordariomycetes</taxon>
        <taxon>Sordariomycetidae</taxon>
        <taxon>Cephalothecales</taxon>
        <taxon>Cephalothecaceae</taxon>
        <taxon>Phialemonium</taxon>
    </lineage>
</organism>
<evidence type="ECO:0000313" key="18">
    <source>
        <dbReference type="Proteomes" id="UP001586593"/>
    </source>
</evidence>
<evidence type="ECO:0000256" key="3">
    <source>
        <dbReference type="ARBA" id="ARBA00004574"/>
    </source>
</evidence>
<keyword evidence="12" id="KW-0779">Telomere</keyword>
<evidence type="ECO:0000256" key="14">
    <source>
        <dbReference type="ARBA" id="ARBA00023204"/>
    </source>
</evidence>
<dbReference type="InterPro" id="IPR051833">
    <property type="entry name" value="TC-DDR_regulator"/>
</dbReference>
<dbReference type="PANTHER" id="PTHR16308">
    <property type="entry name" value="UBIQUITIN ASSOCIATED PROTEIN 2-LIKE/LINGERER"/>
    <property type="match status" value="1"/>
</dbReference>
<feature type="compositionally biased region" description="Low complexity" evidence="16">
    <location>
        <begin position="532"/>
        <end position="564"/>
    </location>
</feature>
<feature type="compositionally biased region" description="Polar residues" evidence="16">
    <location>
        <begin position="136"/>
        <end position="152"/>
    </location>
</feature>
<keyword evidence="14" id="KW-0234">DNA repair</keyword>
<evidence type="ECO:0000256" key="2">
    <source>
        <dbReference type="ARBA" id="ARBA00004496"/>
    </source>
</evidence>
<protein>
    <recommendedName>
        <fullName evidence="5">RNA polymerase II degradation factor 1</fullName>
    </recommendedName>
</protein>
<comment type="caution">
    <text evidence="17">The sequence shown here is derived from an EMBL/GenBank/DDBJ whole genome shotgun (WGS) entry which is preliminary data.</text>
</comment>
<evidence type="ECO:0000256" key="12">
    <source>
        <dbReference type="ARBA" id="ARBA00022895"/>
    </source>
</evidence>
<evidence type="ECO:0000313" key="17">
    <source>
        <dbReference type="EMBL" id="KAL1872327.1"/>
    </source>
</evidence>
<comment type="similarity">
    <text evidence="4">Belongs to the DEF1 family.</text>
</comment>
<keyword evidence="18" id="KW-1185">Reference proteome</keyword>
<keyword evidence="9" id="KW-0227">DNA damage</keyword>
<dbReference type="CDD" id="cd14368">
    <property type="entry name" value="CUE_DEF1_like"/>
    <property type="match status" value="1"/>
</dbReference>
<comment type="subcellular location">
    <subcellularLocation>
        <location evidence="3">Chromosome</location>
        <location evidence="3">Telomere</location>
    </subcellularLocation>
    <subcellularLocation>
        <location evidence="2">Cytoplasm</location>
    </subcellularLocation>
    <subcellularLocation>
        <location evidence="1">Nucleus</location>
    </subcellularLocation>
</comment>
<feature type="compositionally biased region" description="Acidic residues" evidence="16">
    <location>
        <begin position="436"/>
        <end position="446"/>
    </location>
</feature>
<evidence type="ECO:0000256" key="15">
    <source>
        <dbReference type="ARBA" id="ARBA00023242"/>
    </source>
</evidence>
<dbReference type="EMBL" id="JAZHXJ010000139">
    <property type="protein sequence ID" value="KAL1872327.1"/>
    <property type="molecule type" value="Genomic_DNA"/>
</dbReference>
<dbReference type="PANTHER" id="PTHR16308:SF13">
    <property type="entry name" value="PROTEIN LINGERER"/>
    <property type="match status" value="1"/>
</dbReference>
<feature type="region of interest" description="Disordered" evidence="16">
    <location>
        <begin position="1"/>
        <end position="70"/>
    </location>
</feature>
<gene>
    <name evidence="17" type="ORF">VTK73DRAFT_1558</name>
</gene>
<evidence type="ECO:0000256" key="1">
    <source>
        <dbReference type="ARBA" id="ARBA00004123"/>
    </source>
</evidence>
<feature type="compositionally biased region" description="Basic and acidic residues" evidence="16">
    <location>
        <begin position="206"/>
        <end position="219"/>
    </location>
</feature>
<feature type="compositionally biased region" description="Polar residues" evidence="16">
    <location>
        <begin position="365"/>
        <end position="375"/>
    </location>
</feature>
<evidence type="ECO:0000256" key="7">
    <source>
        <dbReference type="ARBA" id="ARBA00022490"/>
    </source>
</evidence>
<feature type="compositionally biased region" description="Low complexity" evidence="16">
    <location>
        <begin position="495"/>
        <end position="506"/>
    </location>
</feature>
<keyword evidence="15" id="KW-0539">Nucleus</keyword>
<evidence type="ECO:0000256" key="9">
    <source>
        <dbReference type="ARBA" id="ARBA00022763"/>
    </source>
</evidence>
<feature type="compositionally biased region" description="Low complexity" evidence="16">
    <location>
        <begin position="860"/>
        <end position="875"/>
    </location>
</feature>
<evidence type="ECO:0000256" key="8">
    <source>
        <dbReference type="ARBA" id="ARBA00022553"/>
    </source>
</evidence>
<feature type="compositionally biased region" description="Polar residues" evidence="16">
    <location>
        <begin position="242"/>
        <end position="254"/>
    </location>
</feature>